<reference evidence="2" key="1">
    <citation type="submission" date="2016-10" db="EMBL/GenBank/DDBJ databases">
        <authorList>
            <person name="Varghese N."/>
            <person name="Submissions S."/>
        </authorList>
    </citation>
    <scope>NUCLEOTIDE SEQUENCE [LARGE SCALE GENOMIC DNA]</scope>
    <source>
        <strain evidence="2">DC30,IBRC 10041,KCTC 4046</strain>
    </source>
</reference>
<proteinExistence type="predicted"/>
<evidence type="ECO:0000313" key="1">
    <source>
        <dbReference type="EMBL" id="SDY96609.1"/>
    </source>
</evidence>
<name>A0A1H3P891_9EURY</name>
<organism evidence="1 2">
    <name type="scientific">Halopenitus persicus</name>
    <dbReference type="NCBI Taxonomy" id="1048396"/>
    <lineage>
        <taxon>Archaea</taxon>
        <taxon>Methanobacteriati</taxon>
        <taxon>Methanobacteriota</taxon>
        <taxon>Stenosarchaea group</taxon>
        <taxon>Halobacteria</taxon>
        <taxon>Halobacteriales</taxon>
        <taxon>Haloferacaceae</taxon>
        <taxon>Halopenitus</taxon>
    </lineage>
</organism>
<dbReference type="EMBL" id="FNPC01000020">
    <property type="protein sequence ID" value="SDY96609.1"/>
    <property type="molecule type" value="Genomic_DNA"/>
</dbReference>
<keyword evidence="2" id="KW-1185">Reference proteome</keyword>
<gene>
    <name evidence="1" type="ORF">SAMN05216564_1208</name>
</gene>
<sequence length="44" mass="4953">MLAYLLNERSGADLDESWKTERAATSVRAFAARLHQTADDSKEQ</sequence>
<evidence type="ECO:0000313" key="2">
    <source>
        <dbReference type="Proteomes" id="UP000199079"/>
    </source>
</evidence>
<dbReference type="AlphaFoldDB" id="A0A1H3P891"/>
<dbReference type="Proteomes" id="UP000199079">
    <property type="component" value="Unassembled WGS sequence"/>
</dbReference>
<accession>A0A1H3P891</accession>
<protein>
    <submittedName>
        <fullName evidence="1">Uncharacterized protein</fullName>
    </submittedName>
</protein>